<dbReference type="EMBL" id="KQ947414">
    <property type="protein sequence ID" value="KUJ17783.1"/>
    <property type="molecule type" value="Genomic_DNA"/>
</dbReference>
<dbReference type="GO" id="GO:0005634">
    <property type="term" value="C:nucleus"/>
    <property type="evidence" value="ECO:0007669"/>
    <property type="project" value="TreeGrafter"/>
</dbReference>
<dbReference type="PANTHER" id="PTHR28083:SF1">
    <property type="entry name" value="GOOD FOR FULL DBP5 ACTIVITY PROTEIN 2"/>
    <property type="match status" value="1"/>
</dbReference>
<reference evidence="2 3" key="1">
    <citation type="submission" date="2015-10" db="EMBL/GenBank/DDBJ databases">
        <title>Full genome of DAOMC 229536 Phialocephala scopiformis, a fungal endophyte of spruce producing the potent anti-insectan compound rugulosin.</title>
        <authorList>
            <consortium name="DOE Joint Genome Institute"/>
            <person name="Walker A.K."/>
            <person name="Frasz S.L."/>
            <person name="Seifert K.A."/>
            <person name="Miller J.D."/>
            <person name="Mondo S.J."/>
            <person name="Labutti K."/>
            <person name="Lipzen A."/>
            <person name="Dockter R."/>
            <person name="Kennedy M."/>
            <person name="Grigoriev I.V."/>
            <person name="Spatafora J.W."/>
        </authorList>
    </citation>
    <scope>NUCLEOTIDE SEQUENCE [LARGE SCALE GENOMIC DNA]</scope>
    <source>
        <strain evidence="2 3">CBS 120377</strain>
    </source>
</reference>
<dbReference type="InterPro" id="IPR040151">
    <property type="entry name" value="Gfd2/YDR514C-like"/>
</dbReference>
<dbReference type="InterPro" id="IPR012337">
    <property type="entry name" value="RNaseH-like_sf"/>
</dbReference>
<evidence type="ECO:0000259" key="1">
    <source>
        <dbReference type="Pfam" id="PF21762"/>
    </source>
</evidence>
<evidence type="ECO:0000313" key="2">
    <source>
        <dbReference type="EMBL" id="KUJ17783.1"/>
    </source>
</evidence>
<dbReference type="Pfam" id="PF21762">
    <property type="entry name" value="DEDDh_C"/>
    <property type="match status" value="1"/>
</dbReference>
<dbReference type="RefSeq" id="XP_018072138.1">
    <property type="nucleotide sequence ID" value="XM_018219823.1"/>
</dbReference>
<proteinExistence type="predicted"/>
<feature type="domain" description="Gfd2/YDR514C-like C-terminal" evidence="1">
    <location>
        <begin position="75"/>
        <end position="247"/>
    </location>
</feature>
<sequence length="349" mass="39636">MGRANTTDLASTQKKEARRALRCTLRHKLEQDQITLSLHTLQYCLGLSPYCPEEFNIRLSRYAISSDFSDAVLVALDIEGTKAREIGFSILDTRSFSASVLTDPNPSIQTYNYIIRQNEVKTIQRQFKYGISQRIDIRWVPWGLNKVLKTGSPDPAITEARNVILIGHNIGSDFGMLLRAGIRFEQVLKIPVVDTRVACLQIFQKESMQPSPGLEELVERLNVDKLRNWKHVAGNDANVTLKVLLKMVIHSCDMWSMTGKERERRELLNSVVEANRANGWDATNSIVDVHVSMFTDAEFEAQKREVQADDMRQAILEAMKSKEQSKDKTEVKYDCSEMTEVCCAGIFDD</sequence>
<dbReference type="Proteomes" id="UP000070700">
    <property type="component" value="Unassembled WGS sequence"/>
</dbReference>
<name>A0A194XC84_MOLSC</name>
<dbReference type="InParanoid" id="A0A194XC84"/>
<dbReference type="GO" id="GO:0003676">
    <property type="term" value="F:nucleic acid binding"/>
    <property type="evidence" value="ECO:0007669"/>
    <property type="project" value="InterPro"/>
</dbReference>
<organism evidence="2 3">
    <name type="scientific">Mollisia scopiformis</name>
    <name type="common">Conifer needle endophyte fungus</name>
    <name type="synonym">Phialocephala scopiformis</name>
    <dbReference type="NCBI Taxonomy" id="149040"/>
    <lineage>
        <taxon>Eukaryota</taxon>
        <taxon>Fungi</taxon>
        <taxon>Dikarya</taxon>
        <taxon>Ascomycota</taxon>
        <taxon>Pezizomycotina</taxon>
        <taxon>Leotiomycetes</taxon>
        <taxon>Helotiales</taxon>
        <taxon>Mollisiaceae</taxon>
        <taxon>Mollisia</taxon>
    </lineage>
</organism>
<dbReference type="GeneID" id="28829549"/>
<accession>A0A194XC84</accession>
<evidence type="ECO:0000313" key="3">
    <source>
        <dbReference type="Proteomes" id="UP000070700"/>
    </source>
</evidence>
<protein>
    <recommendedName>
        <fullName evidence="1">Gfd2/YDR514C-like C-terminal domain-containing protein</fullName>
    </recommendedName>
</protein>
<dbReference type="SUPFAM" id="SSF53098">
    <property type="entry name" value="Ribonuclease H-like"/>
    <property type="match status" value="1"/>
</dbReference>
<keyword evidence="3" id="KW-1185">Reference proteome</keyword>
<dbReference type="InterPro" id="IPR036397">
    <property type="entry name" value="RNaseH_sf"/>
</dbReference>
<dbReference type="KEGG" id="psco:LY89DRAFT_733605"/>
<dbReference type="Gene3D" id="3.30.420.10">
    <property type="entry name" value="Ribonuclease H-like superfamily/Ribonuclease H"/>
    <property type="match status" value="1"/>
</dbReference>
<gene>
    <name evidence="2" type="ORF">LY89DRAFT_733605</name>
</gene>
<dbReference type="OrthoDB" id="5953249at2759"/>
<dbReference type="InterPro" id="IPR048519">
    <property type="entry name" value="Gfd2/YDR514C-like_C"/>
</dbReference>
<dbReference type="AlphaFoldDB" id="A0A194XC84"/>
<dbReference type="PANTHER" id="PTHR28083">
    <property type="entry name" value="GOOD FOR FULL DBP5 ACTIVITY PROTEIN 2"/>
    <property type="match status" value="1"/>
</dbReference>